<feature type="transmembrane region" description="Helical" evidence="4">
    <location>
        <begin position="162"/>
        <end position="178"/>
    </location>
</feature>
<dbReference type="InterPro" id="IPR027417">
    <property type="entry name" value="P-loop_NTPase"/>
</dbReference>
<dbReference type="PRINTS" id="PR00320">
    <property type="entry name" value="GPROTEINBRPT"/>
</dbReference>
<proteinExistence type="predicted"/>
<accession>A0A166PA00</accession>
<feature type="repeat" description="WD" evidence="3">
    <location>
        <begin position="1289"/>
        <end position="1322"/>
    </location>
</feature>
<comment type="caution">
    <text evidence="7">The sequence shown here is derived from an EMBL/GenBank/DDBJ whole genome shotgun (WGS) entry which is preliminary data.</text>
</comment>
<dbReference type="Pfam" id="PF06985">
    <property type="entry name" value="HET"/>
    <property type="match status" value="1"/>
</dbReference>
<dbReference type="Pfam" id="PF25173">
    <property type="entry name" value="Beta-prop_WDR3_1st"/>
    <property type="match status" value="1"/>
</dbReference>
<dbReference type="PROSITE" id="PS00678">
    <property type="entry name" value="WD_REPEATS_1"/>
    <property type="match status" value="7"/>
</dbReference>
<feature type="repeat" description="WD" evidence="3">
    <location>
        <begin position="1007"/>
        <end position="1048"/>
    </location>
</feature>
<evidence type="ECO:0000313" key="7">
    <source>
        <dbReference type="EMBL" id="KZL66540.1"/>
    </source>
</evidence>
<feature type="repeat" description="WD" evidence="3">
    <location>
        <begin position="1162"/>
        <end position="1203"/>
    </location>
</feature>
<feature type="domain" description="Heterokaryon incompatibility" evidence="5">
    <location>
        <begin position="17"/>
        <end position="73"/>
    </location>
</feature>
<dbReference type="InterPro" id="IPR001680">
    <property type="entry name" value="WD40_rpt"/>
</dbReference>
<dbReference type="SUPFAM" id="SSF52540">
    <property type="entry name" value="P-loop containing nucleoside triphosphate hydrolases"/>
    <property type="match status" value="1"/>
</dbReference>
<dbReference type="CDD" id="cd00200">
    <property type="entry name" value="WD40"/>
    <property type="match status" value="2"/>
</dbReference>
<evidence type="ECO:0000256" key="2">
    <source>
        <dbReference type="ARBA" id="ARBA00022737"/>
    </source>
</evidence>
<feature type="repeat" description="WD" evidence="3">
    <location>
        <begin position="1049"/>
        <end position="1090"/>
    </location>
</feature>
<feature type="repeat" description="WD" evidence="3">
    <location>
        <begin position="965"/>
        <end position="1006"/>
    </location>
</feature>
<dbReference type="Proteomes" id="UP000076552">
    <property type="component" value="Unassembled WGS sequence"/>
</dbReference>
<dbReference type="InterPro" id="IPR010730">
    <property type="entry name" value="HET"/>
</dbReference>
<feature type="repeat" description="WD" evidence="3">
    <location>
        <begin position="881"/>
        <end position="922"/>
    </location>
</feature>
<dbReference type="Pfam" id="PF00400">
    <property type="entry name" value="WD40"/>
    <property type="match status" value="6"/>
</dbReference>
<keyword evidence="1 3" id="KW-0853">WD repeat</keyword>
<dbReference type="InterPro" id="IPR020472">
    <property type="entry name" value="WD40_PAC1"/>
</dbReference>
<keyword evidence="4" id="KW-0472">Membrane</keyword>
<dbReference type="InterPro" id="IPR019775">
    <property type="entry name" value="WD40_repeat_CS"/>
</dbReference>
<keyword evidence="4" id="KW-0812">Transmembrane</keyword>
<feature type="repeat" description="WD" evidence="3">
    <location>
        <begin position="1204"/>
        <end position="1245"/>
    </location>
</feature>
<dbReference type="PROSITE" id="PS50294">
    <property type="entry name" value="WD_REPEATS_REGION"/>
    <property type="match status" value="11"/>
</dbReference>
<gene>
    <name evidence="7" type="ORF">CT0861_12600</name>
</gene>
<evidence type="ECO:0000259" key="6">
    <source>
        <dbReference type="Pfam" id="PF24883"/>
    </source>
</evidence>
<dbReference type="PANTHER" id="PTHR19879">
    <property type="entry name" value="TRANSCRIPTION INITIATION FACTOR TFIID"/>
    <property type="match status" value="1"/>
</dbReference>
<dbReference type="SMART" id="SM00320">
    <property type="entry name" value="WD40"/>
    <property type="match status" value="13"/>
</dbReference>
<name>A0A166PA00_9PEZI</name>
<feature type="domain" description="Nephrocystin 3-like N-terminal" evidence="6">
    <location>
        <begin position="239"/>
        <end position="398"/>
    </location>
</feature>
<dbReference type="SUPFAM" id="SSF50978">
    <property type="entry name" value="WD40 repeat-like"/>
    <property type="match status" value="2"/>
</dbReference>
<protein>
    <submittedName>
        <fullName evidence="7">Vegetative incompatibility protein HET-E-1</fullName>
    </submittedName>
</protein>
<organism evidence="7 8">
    <name type="scientific">Colletotrichum tofieldiae</name>
    <dbReference type="NCBI Taxonomy" id="708197"/>
    <lineage>
        <taxon>Eukaryota</taxon>
        <taxon>Fungi</taxon>
        <taxon>Dikarya</taxon>
        <taxon>Ascomycota</taxon>
        <taxon>Pezizomycotina</taxon>
        <taxon>Sordariomycetes</taxon>
        <taxon>Hypocreomycetidae</taxon>
        <taxon>Glomerellales</taxon>
        <taxon>Glomerellaceae</taxon>
        <taxon>Colletotrichum</taxon>
        <taxon>Colletotrichum spaethianum species complex</taxon>
    </lineage>
</organism>
<feature type="repeat" description="WD" evidence="3">
    <location>
        <begin position="797"/>
        <end position="838"/>
    </location>
</feature>
<feature type="repeat" description="WD" evidence="3">
    <location>
        <begin position="1246"/>
        <end position="1288"/>
    </location>
</feature>
<feature type="repeat" description="WD" evidence="3">
    <location>
        <begin position="1330"/>
        <end position="1371"/>
    </location>
</feature>
<dbReference type="Pfam" id="PF24883">
    <property type="entry name" value="NPHP3_N"/>
    <property type="match status" value="1"/>
</dbReference>
<keyword evidence="8" id="KW-1185">Reference proteome</keyword>
<evidence type="ECO:0000259" key="5">
    <source>
        <dbReference type="Pfam" id="PF06985"/>
    </source>
</evidence>
<dbReference type="PROSITE" id="PS50082">
    <property type="entry name" value="WD_REPEATS_2"/>
    <property type="match status" value="13"/>
</dbReference>
<feature type="repeat" description="WD" evidence="3">
    <location>
        <begin position="839"/>
        <end position="880"/>
    </location>
</feature>
<dbReference type="Gene3D" id="3.40.50.300">
    <property type="entry name" value="P-loop containing nucleotide triphosphate hydrolases"/>
    <property type="match status" value="1"/>
</dbReference>
<dbReference type="EMBL" id="LFIV01000172">
    <property type="protein sequence ID" value="KZL66540.1"/>
    <property type="molecule type" value="Genomic_DNA"/>
</dbReference>
<reference evidence="7 8" key="1">
    <citation type="submission" date="2015-06" db="EMBL/GenBank/DDBJ databases">
        <title>Survival trade-offs in plant roots during colonization by closely related pathogenic and mutualistic fungi.</title>
        <authorList>
            <person name="Hacquard S."/>
            <person name="Kracher B."/>
            <person name="Hiruma K."/>
            <person name="Weinman A."/>
            <person name="Muench P."/>
            <person name="Garrido Oter R."/>
            <person name="Ver Loren van Themaat E."/>
            <person name="Dallerey J.-F."/>
            <person name="Damm U."/>
            <person name="Henrissat B."/>
            <person name="Lespinet O."/>
            <person name="Thon M."/>
            <person name="Kemen E."/>
            <person name="McHardy A.C."/>
            <person name="Schulze-Lefert P."/>
            <person name="O'Connell R.J."/>
        </authorList>
    </citation>
    <scope>NUCLEOTIDE SEQUENCE [LARGE SCALE GENOMIC DNA]</scope>
    <source>
        <strain evidence="7 8">0861</strain>
    </source>
</reference>
<keyword evidence="2" id="KW-0677">Repeat</keyword>
<evidence type="ECO:0000313" key="8">
    <source>
        <dbReference type="Proteomes" id="UP000076552"/>
    </source>
</evidence>
<sequence>MKGTAHLKAESFDKIRFCVEQAAKDDLEYCWVDTCCINKSSSAELQEAITTMFSWYRNASRCYVYLSDVTTTQNLLWESEFRKSRWFTRGWTLQELLAPASVEFFSAHGIRLGDKKSLEAIIYKVTGIPHQALCGADMADFSVTERLSWAEHRQTQRKEDKAYSLLGIFGIFMPLIYGEGGNAFTRLQEELRKKHADVAKQNEELLARLPVVPQAAFNSLENQHESTCTPGTRVELLREITEWAGGSDKSCIFWLNGIAGTGKSTIAHTVARTFHDQGCLGASFFFSRGGGDVSCADRLFTTLAWQLAAKMPRLREYIAEAIMQQENIMNQSLRDQWDHLIFNPLSKLNGNTSLSTIVVVMDALDECNSERDIRIILRLLASTQALKNIRLRVFVTSRPEIPIRCSFYQIQEAQRQIFVLHDIQPEIVDHDLGIFFEDSFTTIREERGFAKTWPGTQIVRRLVEVSGGLFIWAATACRFIREGRRLATKRISNLLVGQHFSAGPEKKLDEIYTTVLRGCVWADYDVDEKKEVYRMLREVLGSIIILFSPLSIESLSHLLPLSSSEINETLMDCHAILNIPDQTHRPIRPHHPTFRDFLLNKNRCYDVSFWVDEKAAHKAMADNCVRLMNKELRRDICGLQVPGTLTKDIDPDLVKKRISPELEYAGRYWVQHYHESGTTPYDGNPSDHFIKNFLLHWLELMSLTGHMSEVAGTLRMYEALLVASENPRQLAFVRDARRFIFSFQTIIEIAPLQTYCAALVFSQPSNKLRAHFWGQMRRWIQDVRILDSSAKKVKAPITGKTFFANDIAFTPDGQQIASGAVVEAVRLWDVATKAKAGTFVGQTEKISSVAISADGLMIASGADDATIMIWDFKSRAALHHFRGHSRWVNSVAFSPDGNLLASGSMDETVRIWDTRKGQEVHTLEGNSSCVNCVAFSPDGSLIASSSTDRMVRVWDVRKKEMSMLLDGHAGAVNCVRFSPDGKRIISGADDMTLKLWDTNVERDHTTLKGHHGRVMTVAYSPNARLIASGSEDMTVNVWDATAGNLLATLKGHTSGINAIAFSPDSLLLASGSFNDEVRLWNAKTGESLGEFDEFVEDDLPFLHEKLEKLRLEIVHEATRSQKGHSTAVNLLVRSPDLHLVASASSGPEIKLWTKDGTQHLQLEGQPDSLSCLAFSPDALTLASASTQGTITTWGLRTGEQHLSLDGHSGTVSVIRFSSDGRLLASCSADKSIAIWHTEGGSLVSRLLGHADTINDLQFSLESNSIVASCSADMTVKLWDVSTGDVSQTLSGHADTVNSIAFSPDNKLLVSSSADSTIRIWEVFGGTSIVLEGHTLPVNAAAFSSDNKLIVSCSDDFTVKIWDAKTKLVLYTSQLTVAIRSVELSVCGQYIETDRGTLVVRGALPSSFTAPSNNYLFASSNWVKMAGDNQIWLPDEYAATRVVTLSDTIVMGHLTGSISFINF</sequence>
<evidence type="ECO:0000256" key="3">
    <source>
        <dbReference type="PROSITE-ProRule" id="PRU00221"/>
    </source>
</evidence>
<dbReference type="Gene3D" id="2.130.10.10">
    <property type="entry name" value="YVTN repeat-like/Quinoprotein amine dehydrogenase"/>
    <property type="match status" value="6"/>
</dbReference>
<dbReference type="InterPro" id="IPR036322">
    <property type="entry name" value="WD40_repeat_dom_sf"/>
</dbReference>
<evidence type="ECO:0000256" key="4">
    <source>
        <dbReference type="SAM" id="Phobius"/>
    </source>
</evidence>
<feature type="repeat" description="WD" evidence="3">
    <location>
        <begin position="1121"/>
        <end position="1152"/>
    </location>
</feature>
<dbReference type="PANTHER" id="PTHR19879:SF9">
    <property type="entry name" value="TRANSCRIPTION INITIATION FACTOR TFIID SUBUNIT 5"/>
    <property type="match status" value="1"/>
</dbReference>
<feature type="repeat" description="WD" evidence="3">
    <location>
        <begin position="923"/>
        <end position="964"/>
    </location>
</feature>
<evidence type="ECO:0000256" key="1">
    <source>
        <dbReference type="ARBA" id="ARBA00022574"/>
    </source>
</evidence>
<dbReference type="STRING" id="708197.A0A166PA00"/>
<dbReference type="InterPro" id="IPR015943">
    <property type="entry name" value="WD40/YVTN_repeat-like_dom_sf"/>
</dbReference>
<dbReference type="InterPro" id="IPR056884">
    <property type="entry name" value="NPHP3-like_N"/>
</dbReference>
<keyword evidence="4" id="KW-1133">Transmembrane helix</keyword>